<keyword evidence="2" id="KW-1133">Transmembrane helix</keyword>
<sequence length="296" mass="31297">MPFHHGGFGCGDTTCPSPLGNNTKTAEGSTGKCKVRIVSVGAAKFSRLMQDRKDSPVTFLGALADSWCPPKPNTGDGVSSHVVTRVPTASLLELRDKARSQTSPKFASAANVRNAGSAIDPPVPGSKQAAEPQVLSRLRAASPRCPKPPSGPPPNAGDVALRSRDIVSKSPLTSDRVSEKSHDASHDKNSQPPGGVERSTVSMHSSMKGSAGAVLKDAWPTSGQSVPYLIAAFVVLCVAVILITALTLRSTKYGKPILAWVLRENETRRFPVPLPKRRQEDARGTTAVTTEKNSFS</sequence>
<dbReference type="EMBL" id="JABSTU010000005">
    <property type="protein sequence ID" value="KAH8030929.1"/>
    <property type="molecule type" value="Genomic_DNA"/>
</dbReference>
<gene>
    <name evidence="3" type="ORF">HPB51_012397</name>
</gene>
<evidence type="ECO:0000256" key="2">
    <source>
        <dbReference type="SAM" id="Phobius"/>
    </source>
</evidence>
<reference evidence="3" key="1">
    <citation type="journal article" date="2020" name="Cell">
        <title>Large-Scale Comparative Analyses of Tick Genomes Elucidate Their Genetic Diversity and Vector Capacities.</title>
        <authorList>
            <consortium name="Tick Genome and Microbiome Consortium (TIGMIC)"/>
            <person name="Jia N."/>
            <person name="Wang J."/>
            <person name="Shi W."/>
            <person name="Du L."/>
            <person name="Sun Y."/>
            <person name="Zhan W."/>
            <person name="Jiang J.F."/>
            <person name="Wang Q."/>
            <person name="Zhang B."/>
            <person name="Ji P."/>
            <person name="Bell-Sakyi L."/>
            <person name="Cui X.M."/>
            <person name="Yuan T.T."/>
            <person name="Jiang B.G."/>
            <person name="Yang W.F."/>
            <person name="Lam T.T."/>
            <person name="Chang Q.C."/>
            <person name="Ding S.J."/>
            <person name="Wang X.J."/>
            <person name="Zhu J.G."/>
            <person name="Ruan X.D."/>
            <person name="Zhao L."/>
            <person name="Wei J.T."/>
            <person name="Ye R.Z."/>
            <person name="Que T.C."/>
            <person name="Du C.H."/>
            <person name="Zhou Y.H."/>
            <person name="Cheng J.X."/>
            <person name="Dai P.F."/>
            <person name="Guo W.B."/>
            <person name="Han X.H."/>
            <person name="Huang E.J."/>
            <person name="Li L.F."/>
            <person name="Wei W."/>
            <person name="Gao Y.C."/>
            <person name="Liu J.Z."/>
            <person name="Shao H.Z."/>
            <person name="Wang X."/>
            <person name="Wang C.C."/>
            <person name="Yang T.C."/>
            <person name="Huo Q.B."/>
            <person name="Li W."/>
            <person name="Chen H.Y."/>
            <person name="Chen S.E."/>
            <person name="Zhou L.G."/>
            <person name="Ni X.B."/>
            <person name="Tian J.H."/>
            <person name="Sheng Y."/>
            <person name="Liu T."/>
            <person name="Pan Y.S."/>
            <person name="Xia L.Y."/>
            <person name="Li J."/>
            <person name="Zhao F."/>
            <person name="Cao W.C."/>
        </authorList>
    </citation>
    <scope>NUCLEOTIDE SEQUENCE</scope>
    <source>
        <strain evidence="3">Rmic-2018</strain>
    </source>
</reference>
<feature type="compositionally biased region" description="Basic and acidic residues" evidence="1">
    <location>
        <begin position="176"/>
        <end position="189"/>
    </location>
</feature>
<reference evidence="3" key="2">
    <citation type="submission" date="2021-09" db="EMBL/GenBank/DDBJ databases">
        <authorList>
            <person name="Jia N."/>
            <person name="Wang J."/>
            <person name="Shi W."/>
            <person name="Du L."/>
            <person name="Sun Y."/>
            <person name="Zhan W."/>
            <person name="Jiang J."/>
            <person name="Wang Q."/>
            <person name="Zhang B."/>
            <person name="Ji P."/>
            <person name="Sakyi L.B."/>
            <person name="Cui X."/>
            <person name="Yuan T."/>
            <person name="Jiang B."/>
            <person name="Yang W."/>
            <person name="Lam T.T.-Y."/>
            <person name="Chang Q."/>
            <person name="Ding S."/>
            <person name="Wang X."/>
            <person name="Zhu J."/>
            <person name="Ruan X."/>
            <person name="Zhao L."/>
            <person name="Wei J."/>
            <person name="Que T."/>
            <person name="Du C."/>
            <person name="Cheng J."/>
            <person name="Dai P."/>
            <person name="Han X."/>
            <person name="Huang E."/>
            <person name="Gao Y."/>
            <person name="Liu J."/>
            <person name="Shao H."/>
            <person name="Ye R."/>
            <person name="Li L."/>
            <person name="Wei W."/>
            <person name="Wang X."/>
            <person name="Wang C."/>
            <person name="Huo Q."/>
            <person name="Li W."/>
            <person name="Guo W."/>
            <person name="Chen H."/>
            <person name="Chen S."/>
            <person name="Zhou L."/>
            <person name="Zhou L."/>
            <person name="Ni X."/>
            <person name="Tian J."/>
            <person name="Zhou Y."/>
            <person name="Sheng Y."/>
            <person name="Liu T."/>
            <person name="Pan Y."/>
            <person name="Xia L."/>
            <person name="Li J."/>
            <person name="Zhao F."/>
            <person name="Cao W."/>
        </authorList>
    </citation>
    <scope>NUCLEOTIDE SEQUENCE</scope>
    <source>
        <strain evidence="3">Rmic-2018</strain>
        <tissue evidence="3">Larvae</tissue>
    </source>
</reference>
<feature type="transmembrane region" description="Helical" evidence="2">
    <location>
        <begin position="226"/>
        <end position="248"/>
    </location>
</feature>
<feature type="compositionally biased region" description="Polar residues" evidence="1">
    <location>
        <begin position="286"/>
        <end position="296"/>
    </location>
</feature>
<comment type="caution">
    <text evidence="3">The sequence shown here is derived from an EMBL/GenBank/DDBJ whole genome shotgun (WGS) entry which is preliminary data.</text>
</comment>
<feature type="compositionally biased region" description="Pro residues" evidence="1">
    <location>
        <begin position="145"/>
        <end position="155"/>
    </location>
</feature>
<name>A0A9J6E9L9_RHIMP</name>
<keyword evidence="2" id="KW-0812">Transmembrane</keyword>
<feature type="region of interest" description="Disordered" evidence="1">
    <location>
        <begin position="275"/>
        <end position="296"/>
    </location>
</feature>
<evidence type="ECO:0000313" key="4">
    <source>
        <dbReference type="Proteomes" id="UP000821866"/>
    </source>
</evidence>
<evidence type="ECO:0000313" key="3">
    <source>
        <dbReference type="EMBL" id="KAH8030929.1"/>
    </source>
</evidence>
<dbReference type="AlphaFoldDB" id="A0A9J6E9L9"/>
<evidence type="ECO:0000256" key="1">
    <source>
        <dbReference type="SAM" id="MobiDB-lite"/>
    </source>
</evidence>
<accession>A0A9J6E9L9</accession>
<keyword evidence="2" id="KW-0472">Membrane</keyword>
<organism evidence="3 4">
    <name type="scientific">Rhipicephalus microplus</name>
    <name type="common">Cattle tick</name>
    <name type="synonym">Boophilus microplus</name>
    <dbReference type="NCBI Taxonomy" id="6941"/>
    <lineage>
        <taxon>Eukaryota</taxon>
        <taxon>Metazoa</taxon>
        <taxon>Ecdysozoa</taxon>
        <taxon>Arthropoda</taxon>
        <taxon>Chelicerata</taxon>
        <taxon>Arachnida</taxon>
        <taxon>Acari</taxon>
        <taxon>Parasitiformes</taxon>
        <taxon>Ixodida</taxon>
        <taxon>Ixodoidea</taxon>
        <taxon>Ixodidae</taxon>
        <taxon>Rhipicephalinae</taxon>
        <taxon>Rhipicephalus</taxon>
        <taxon>Boophilus</taxon>
    </lineage>
</organism>
<proteinExistence type="predicted"/>
<dbReference type="Proteomes" id="UP000821866">
    <property type="component" value="Chromosome 3"/>
</dbReference>
<keyword evidence="4" id="KW-1185">Reference proteome</keyword>
<protein>
    <submittedName>
        <fullName evidence="3">Uncharacterized protein</fullName>
    </submittedName>
</protein>
<feature type="region of interest" description="Disordered" evidence="1">
    <location>
        <begin position="96"/>
        <end position="205"/>
    </location>
</feature>